<protein>
    <submittedName>
        <fullName evidence="1">Uncharacterized protein</fullName>
    </submittedName>
</protein>
<gene>
    <name evidence="1" type="ORF">L798_00312</name>
</gene>
<organism evidence="1 2">
    <name type="scientific">Zootermopsis nevadensis</name>
    <name type="common">Dampwood termite</name>
    <dbReference type="NCBI Taxonomy" id="136037"/>
    <lineage>
        <taxon>Eukaryota</taxon>
        <taxon>Metazoa</taxon>
        <taxon>Ecdysozoa</taxon>
        <taxon>Arthropoda</taxon>
        <taxon>Hexapoda</taxon>
        <taxon>Insecta</taxon>
        <taxon>Pterygota</taxon>
        <taxon>Neoptera</taxon>
        <taxon>Polyneoptera</taxon>
        <taxon>Dictyoptera</taxon>
        <taxon>Blattodea</taxon>
        <taxon>Blattoidea</taxon>
        <taxon>Termitoidae</taxon>
        <taxon>Termopsidae</taxon>
        <taxon>Zootermopsis</taxon>
    </lineage>
</organism>
<name>A0A067QYL1_ZOONE</name>
<keyword evidence="2" id="KW-1185">Reference proteome</keyword>
<dbReference type="InParanoid" id="A0A067QYL1"/>
<evidence type="ECO:0000313" key="1">
    <source>
        <dbReference type="EMBL" id="KDR10046.1"/>
    </source>
</evidence>
<evidence type="ECO:0000313" key="2">
    <source>
        <dbReference type="Proteomes" id="UP000027135"/>
    </source>
</evidence>
<dbReference type="EMBL" id="KK853190">
    <property type="protein sequence ID" value="KDR10046.1"/>
    <property type="molecule type" value="Genomic_DNA"/>
</dbReference>
<accession>A0A067QYL1</accession>
<reference evidence="1 2" key="1">
    <citation type="journal article" date="2014" name="Nat. Commun.">
        <title>Molecular traces of alternative social organization in a termite genome.</title>
        <authorList>
            <person name="Terrapon N."/>
            <person name="Li C."/>
            <person name="Robertson H.M."/>
            <person name="Ji L."/>
            <person name="Meng X."/>
            <person name="Booth W."/>
            <person name="Chen Z."/>
            <person name="Childers C.P."/>
            <person name="Glastad K.M."/>
            <person name="Gokhale K."/>
            <person name="Gowin J."/>
            <person name="Gronenberg W."/>
            <person name="Hermansen R.A."/>
            <person name="Hu H."/>
            <person name="Hunt B.G."/>
            <person name="Huylmans A.K."/>
            <person name="Khalil S.M."/>
            <person name="Mitchell R.D."/>
            <person name="Munoz-Torres M.C."/>
            <person name="Mustard J.A."/>
            <person name="Pan H."/>
            <person name="Reese J.T."/>
            <person name="Scharf M.E."/>
            <person name="Sun F."/>
            <person name="Vogel H."/>
            <person name="Xiao J."/>
            <person name="Yang W."/>
            <person name="Yang Z."/>
            <person name="Yang Z."/>
            <person name="Zhou J."/>
            <person name="Zhu J."/>
            <person name="Brent C.S."/>
            <person name="Elsik C.G."/>
            <person name="Goodisman M.A."/>
            <person name="Liberles D.A."/>
            <person name="Roe R.M."/>
            <person name="Vargo E.L."/>
            <person name="Vilcinskas A."/>
            <person name="Wang J."/>
            <person name="Bornberg-Bauer E."/>
            <person name="Korb J."/>
            <person name="Zhang G."/>
            <person name="Liebig J."/>
        </authorList>
    </citation>
    <scope>NUCLEOTIDE SEQUENCE [LARGE SCALE GENOMIC DNA]</scope>
    <source>
        <tissue evidence="1">Whole organism</tissue>
    </source>
</reference>
<dbReference type="AlphaFoldDB" id="A0A067QYL1"/>
<sequence length="95" mass="10730">MSKSVLGCKSSRDYKMAKEQLVRAFETAKLGFTLKDKSSCSVLRHSCAQKLNPHFAPVKAESGTFILVDLSVSCVFAYCYQWKNIYIVTIRTELL</sequence>
<proteinExistence type="predicted"/>
<dbReference type="Proteomes" id="UP000027135">
    <property type="component" value="Unassembled WGS sequence"/>
</dbReference>